<reference evidence="1" key="1">
    <citation type="submission" date="2020-06" db="EMBL/GenBank/DDBJ databases">
        <title>WGS assembly of Ceratodon purpureus strain R40.</title>
        <authorList>
            <person name="Carey S.B."/>
            <person name="Jenkins J."/>
            <person name="Shu S."/>
            <person name="Lovell J.T."/>
            <person name="Sreedasyam A."/>
            <person name="Maumus F."/>
            <person name="Tiley G.P."/>
            <person name="Fernandez-Pozo N."/>
            <person name="Barry K."/>
            <person name="Chen C."/>
            <person name="Wang M."/>
            <person name="Lipzen A."/>
            <person name="Daum C."/>
            <person name="Saski C.A."/>
            <person name="Payton A.C."/>
            <person name="Mcbreen J.C."/>
            <person name="Conrad R.E."/>
            <person name="Kollar L.M."/>
            <person name="Olsson S."/>
            <person name="Huttunen S."/>
            <person name="Landis J.B."/>
            <person name="Wickett N.J."/>
            <person name="Johnson M.G."/>
            <person name="Rensing S.A."/>
            <person name="Grimwood J."/>
            <person name="Schmutz J."/>
            <person name="Mcdaniel S.F."/>
        </authorList>
    </citation>
    <scope>NUCLEOTIDE SEQUENCE</scope>
    <source>
        <strain evidence="1">R40</strain>
    </source>
</reference>
<dbReference type="AlphaFoldDB" id="A0A8T0HLX3"/>
<evidence type="ECO:0000313" key="2">
    <source>
        <dbReference type="Proteomes" id="UP000822688"/>
    </source>
</evidence>
<gene>
    <name evidence="1" type="ORF">KC19_VG044200</name>
</gene>
<dbReference type="Proteomes" id="UP000822688">
    <property type="component" value="Chromosome V"/>
</dbReference>
<evidence type="ECO:0000313" key="1">
    <source>
        <dbReference type="EMBL" id="KAG0571806.1"/>
    </source>
</evidence>
<dbReference type="EMBL" id="CM026426">
    <property type="protein sequence ID" value="KAG0571806.1"/>
    <property type="molecule type" value="Genomic_DNA"/>
</dbReference>
<accession>A0A8T0HLX3</accession>
<sequence>MCLEYSPKVVVRSYSCLKRWLWCICYMAATESTAREDVRRNTNFAVHVGKHDDMNEVLGPPYLASLPRLVLRGYSAGWHSVIRARGQYPQGSRPRAPQRGVRFVTVVILFDEVPLGFVPINGGS</sequence>
<proteinExistence type="predicted"/>
<protein>
    <submittedName>
        <fullName evidence="1">Uncharacterized protein</fullName>
    </submittedName>
</protein>
<keyword evidence="2" id="KW-1185">Reference proteome</keyword>
<organism evidence="1 2">
    <name type="scientific">Ceratodon purpureus</name>
    <name type="common">Fire moss</name>
    <name type="synonym">Dicranum purpureum</name>
    <dbReference type="NCBI Taxonomy" id="3225"/>
    <lineage>
        <taxon>Eukaryota</taxon>
        <taxon>Viridiplantae</taxon>
        <taxon>Streptophyta</taxon>
        <taxon>Embryophyta</taxon>
        <taxon>Bryophyta</taxon>
        <taxon>Bryophytina</taxon>
        <taxon>Bryopsida</taxon>
        <taxon>Dicranidae</taxon>
        <taxon>Pseudoditrichales</taxon>
        <taxon>Ditrichaceae</taxon>
        <taxon>Ceratodon</taxon>
    </lineage>
</organism>
<comment type="caution">
    <text evidence="1">The sequence shown here is derived from an EMBL/GenBank/DDBJ whole genome shotgun (WGS) entry which is preliminary data.</text>
</comment>
<name>A0A8T0HLX3_CERPU</name>